<dbReference type="CDD" id="cd00090">
    <property type="entry name" value="HTH_ARSR"/>
    <property type="match status" value="1"/>
</dbReference>
<dbReference type="Gene3D" id="1.10.10.10">
    <property type="entry name" value="Winged helix-like DNA-binding domain superfamily/Winged helix DNA-binding domain"/>
    <property type="match status" value="1"/>
</dbReference>
<keyword evidence="2" id="KW-0238">DNA-binding</keyword>
<dbReference type="InterPro" id="IPR001845">
    <property type="entry name" value="HTH_ArsR_DNA-bd_dom"/>
</dbReference>
<dbReference type="Pfam" id="PF19361">
    <property type="entry name" value="DUF5937"/>
    <property type="match status" value="1"/>
</dbReference>
<evidence type="ECO:0000256" key="1">
    <source>
        <dbReference type="ARBA" id="ARBA00023015"/>
    </source>
</evidence>
<dbReference type="GO" id="GO:0003700">
    <property type="term" value="F:DNA-binding transcription factor activity"/>
    <property type="evidence" value="ECO:0007669"/>
    <property type="project" value="InterPro"/>
</dbReference>
<accession>A0A542CU08</accession>
<dbReference type="SMART" id="SM00418">
    <property type="entry name" value="HTH_ARSR"/>
    <property type="match status" value="1"/>
</dbReference>
<dbReference type="InterPro" id="IPR011991">
    <property type="entry name" value="ArsR-like_HTH"/>
</dbReference>
<dbReference type="PROSITE" id="PS50987">
    <property type="entry name" value="HTH_ARSR_2"/>
    <property type="match status" value="1"/>
</dbReference>
<evidence type="ECO:0000256" key="2">
    <source>
        <dbReference type="ARBA" id="ARBA00023125"/>
    </source>
</evidence>
<dbReference type="EMBL" id="VFML01000002">
    <property type="protein sequence ID" value="TQI94315.1"/>
    <property type="molecule type" value="Genomic_DNA"/>
</dbReference>
<dbReference type="SUPFAM" id="SSF46785">
    <property type="entry name" value="Winged helix' DNA-binding domain"/>
    <property type="match status" value="1"/>
</dbReference>
<evidence type="ECO:0000259" key="4">
    <source>
        <dbReference type="PROSITE" id="PS50987"/>
    </source>
</evidence>
<keyword evidence="3" id="KW-0804">Transcription</keyword>
<gene>
    <name evidence="5" type="ORF">FB471_6478</name>
</gene>
<evidence type="ECO:0000313" key="6">
    <source>
        <dbReference type="Proteomes" id="UP000320876"/>
    </source>
</evidence>
<protein>
    <submittedName>
        <fullName evidence="5">Helix-turn-helix protein</fullName>
    </submittedName>
</protein>
<keyword evidence="1" id="KW-0805">Transcription regulation</keyword>
<dbReference type="PANTHER" id="PTHR43132:SF6">
    <property type="entry name" value="HTH-TYPE TRANSCRIPTIONAL REPRESSOR CZRA"/>
    <property type="match status" value="1"/>
</dbReference>
<dbReference type="InterPro" id="IPR045981">
    <property type="entry name" value="DUF5937"/>
</dbReference>
<proteinExistence type="predicted"/>
<dbReference type="Pfam" id="PF12840">
    <property type="entry name" value="HTH_20"/>
    <property type="match status" value="1"/>
</dbReference>
<dbReference type="PANTHER" id="PTHR43132">
    <property type="entry name" value="ARSENICAL RESISTANCE OPERON REPRESSOR ARSR-RELATED"/>
    <property type="match status" value="1"/>
</dbReference>
<sequence>MLRFDTATIARTRLAVSPIIEALVWLELTVHGRRHPVFGDPGPRARGALGHPDVALLAELQPPGGSGYTADLLTPQPRRVPPEDLLEAQLADLEATSQHEVERQVITYAEAHWGQPVPRRVRSLAESGQLPRRAAAGLARFWRETLAEDWPTLRDALDEDLARRARTMATHGVGRLLGTLHPQLTWTGGSLLVDKPYAEERDVRDRDVVVAASLFTWPQAMVQVDDPDQLVIYYPATGIGDDRSPSRLAEVFGATRAQLLADLDSGRSTSELATRHDLSPATVSYHLRALHRARLVVRNRDGRRVLYQRSSQAEALL</sequence>
<organism evidence="5 6">
    <name type="scientific">Amycolatopsis cihanbeyliensis</name>
    <dbReference type="NCBI Taxonomy" id="1128664"/>
    <lineage>
        <taxon>Bacteria</taxon>
        <taxon>Bacillati</taxon>
        <taxon>Actinomycetota</taxon>
        <taxon>Actinomycetes</taxon>
        <taxon>Pseudonocardiales</taxon>
        <taxon>Pseudonocardiaceae</taxon>
        <taxon>Amycolatopsis</taxon>
    </lineage>
</organism>
<keyword evidence="6" id="KW-1185">Reference proteome</keyword>
<evidence type="ECO:0000256" key="3">
    <source>
        <dbReference type="ARBA" id="ARBA00023163"/>
    </source>
</evidence>
<dbReference type="InterPro" id="IPR051011">
    <property type="entry name" value="Metal_resp_trans_reg"/>
</dbReference>
<name>A0A542CU08_AMYCI</name>
<reference evidence="5 6" key="1">
    <citation type="submission" date="2019-06" db="EMBL/GenBank/DDBJ databases">
        <title>Sequencing the genomes of 1000 actinobacteria strains.</title>
        <authorList>
            <person name="Klenk H.-P."/>
        </authorList>
    </citation>
    <scope>NUCLEOTIDE SEQUENCE [LARGE SCALE GENOMIC DNA]</scope>
    <source>
        <strain evidence="5 6">DSM 45679</strain>
    </source>
</reference>
<evidence type="ECO:0000313" key="5">
    <source>
        <dbReference type="EMBL" id="TQI94315.1"/>
    </source>
</evidence>
<dbReference type="Proteomes" id="UP000320876">
    <property type="component" value="Unassembled WGS sequence"/>
</dbReference>
<feature type="domain" description="HTH arsR-type" evidence="4">
    <location>
        <begin position="209"/>
        <end position="317"/>
    </location>
</feature>
<dbReference type="InterPro" id="IPR036388">
    <property type="entry name" value="WH-like_DNA-bd_sf"/>
</dbReference>
<comment type="caution">
    <text evidence="5">The sequence shown here is derived from an EMBL/GenBank/DDBJ whole genome shotgun (WGS) entry which is preliminary data.</text>
</comment>
<dbReference type="AlphaFoldDB" id="A0A542CU08"/>
<dbReference type="InterPro" id="IPR036390">
    <property type="entry name" value="WH_DNA-bd_sf"/>
</dbReference>
<dbReference type="GO" id="GO:0003677">
    <property type="term" value="F:DNA binding"/>
    <property type="evidence" value="ECO:0007669"/>
    <property type="project" value="UniProtKB-KW"/>
</dbReference>